<accession>A0A0R2XBF2</accession>
<comment type="cofactor">
    <cofactor evidence="14">
        <name>Zn(2+)</name>
        <dbReference type="ChEBI" id="CHEBI:29105"/>
    </cofactor>
    <text evidence="14">Binds 2 Zn(2+) ions per monomer.</text>
</comment>
<feature type="repeat" description="CXXCXGXG motif" evidence="14">
    <location>
        <begin position="178"/>
        <end position="185"/>
    </location>
</feature>
<dbReference type="Proteomes" id="UP000051557">
    <property type="component" value="Unassembled WGS sequence"/>
</dbReference>
<evidence type="ECO:0000256" key="11">
    <source>
        <dbReference type="ARBA" id="ARBA00053423"/>
    </source>
</evidence>
<dbReference type="Gene3D" id="1.10.287.110">
    <property type="entry name" value="DnaJ domain"/>
    <property type="match status" value="1"/>
</dbReference>
<evidence type="ECO:0000256" key="15">
    <source>
        <dbReference type="PROSITE-ProRule" id="PRU00546"/>
    </source>
</evidence>
<dbReference type="Pfam" id="PF00684">
    <property type="entry name" value="DnaJ_CXXCXGXG"/>
    <property type="match status" value="1"/>
</dbReference>
<feature type="zinc finger region" description="CR-type" evidence="15">
    <location>
        <begin position="148"/>
        <end position="226"/>
    </location>
</feature>
<dbReference type="SUPFAM" id="SSF49493">
    <property type="entry name" value="HSP40/DnaJ peptide-binding domain"/>
    <property type="match status" value="2"/>
</dbReference>
<dbReference type="GO" id="GO:0009408">
    <property type="term" value="P:response to heat"/>
    <property type="evidence" value="ECO:0007669"/>
    <property type="project" value="InterPro"/>
</dbReference>
<evidence type="ECO:0000256" key="14">
    <source>
        <dbReference type="HAMAP-Rule" id="MF_01152"/>
    </source>
</evidence>
<evidence type="ECO:0000256" key="5">
    <source>
        <dbReference type="ARBA" id="ARBA00022723"/>
    </source>
</evidence>
<keyword evidence="3 14" id="KW-0963">Cytoplasm</keyword>
<comment type="domain">
    <text evidence="14">The J domain is necessary and sufficient to stimulate DnaK ATPase activity. Zinc center 1 plays an important role in the autonomous, DnaK-independent chaperone activity of DnaJ. Zinc center 2 is essential for interaction with DnaK and for DnaJ activity.</text>
</comment>
<dbReference type="SMART" id="SM00271">
    <property type="entry name" value="DnaJ"/>
    <property type="match status" value="1"/>
</dbReference>
<dbReference type="GO" id="GO:0005737">
    <property type="term" value="C:cytoplasm"/>
    <property type="evidence" value="ECO:0007669"/>
    <property type="project" value="UniProtKB-SubCell"/>
</dbReference>
<feature type="binding site" evidence="14">
    <location>
        <position position="181"/>
    </location>
    <ligand>
        <name>Zn(2+)</name>
        <dbReference type="ChEBI" id="CHEBI:29105"/>
        <label>2</label>
    </ligand>
</feature>
<dbReference type="InterPro" id="IPR036410">
    <property type="entry name" value="HSP_DnaJ_Cys-rich_dom_sf"/>
</dbReference>
<dbReference type="FunFam" id="2.60.260.20:FF:000004">
    <property type="entry name" value="Molecular chaperone DnaJ"/>
    <property type="match status" value="1"/>
</dbReference>
<evidence type="ECO:0000256" key="10">
    <source>
        <dbReference type="ARBA" id="ARBA00023186"/>
    </source>
</evidence>
<dbReference type="Gene3D" id="2.60.260.20">
    <property type="entry name" value="Urease metallochaperone UreE, N-terminal domain"/>
    <property type="match status" value="2"/>
</dbReference>
<keyword evidence="6 14" id="KW-0677">Repeat</keyword>
<dbReference type="FunFam" id="1.10.287.110:FF:000034">
    <property type="entry name" value="Chaperone protein DnaJ"/>
    <property type="match status" value="1"/>
</dbReference>
<evidence type="ECO:0000313" key="19">
    <source>
        <dbReference type="Proteomes" id="UP000051557"/>
    </source>
</evidence>
<gene>
    <name evidence="14" type="primary">dnaJ</name>
    <name evidence="18" type="ORF">ABS32_00790</name>
</gene>
<dbReference type="EMBL" id="LIDM01000013">
    <property type="protein sequence ID" value="KRP33255.1"/>
    <property type="molecule type" value="Genomic_DNA"/>
</dbReference>
<evidence type="ECO:0000256" key="3">
    <source>
        <dbReference type="ARBA" id="ARBA00022490"/>
    </source>
</evidence>
<dbReference type="PANTHER" id="PTHR43096">
    <property type="entry name" value="DNAJ HOMOLOG 1, MITOCHONDRIAL-RELATED"/>
    <property type="match status" value="1"/>
</dbReference>
<sequence>MSAKKDYYEVLGVPKTSTAEEIKKAYRKLAVQHHPDKHKGDKKAEEKFKEIGEAYEVLSDQQKRDAYDRYGHRAFAPGSGMGGAGGFHDPFEVFREVFNSGGGGAGIFGDIFESAFTGGRGSRRGSRSNQGSDLRYDLEIDFMDAVRGCEKEITIRRPAPCSTCEGSGAAPGSKASTCSTCRGQGQVAVSRGFFSIAQTCPKCGGTGQAIQNPCKSCRGEGRVEENARIKLKIPAGVDTGSRLRSVGQGEAGSRGGPAGDLYVVLSVAAHPVFDREENDLTCDVPVSFTQLALGAEISIPSLDGEMKLKIPAGTTADKIFRIRGQGVPAVSGRGRGDLHIRIQVEIPKQLNAAQKDALERFAKLCDEHTHPEGHSFLERAKKLFQV</sequence>
<dbReference type="InterPro" id="IPR001623">
    <property type="entry name" value="DnaJ_domain"/>
</dbReference>
<feature type="repeat" description="CXXCXGXG motif" evidence="14">
    <location>
        <begin position="214"/>
        <end position="221"/>
    </location>
</feature>
<feature type="domain" description="J" evidence="16">
    <location>
        <begin position="6"/>
        <end position="71"/>
    </location>
</feature>
<comment type="subcellular location">
    <subcellularLocation>
        <location evidence="1 14">Cytoplasm</location>
    </subcellularLocation>
</comment>
<evidence type="ECO:0000256" key="2">
    <source>
        <dbReference type="ARBA" id="ARBA00011738"/>
    </source>
</evidence>
<dbReference type="AlphaFoldDB" id="A0A0R2XBF2"/>
<dbReference type="InterPro" id="IPR002939">
    <property type="entry name" value="DnaJ_C"/>
</dbReference>
<dbReference type="FunFam" id="2.10.230.10:FF:000002">
    <property type="entry name" value="Molecular chaperone DnaJ"/>
    <property type="match status" value="1"/>
</dbReference>
<dbReference type="CDD" id="cd10719">
    <property type="entry name" value="DnaJ_zf"/>
    <property type="match status" value="1"/>
</dbReference>
<feature type="binding site" evidence="14">
    <location>
        <position position="214"/>
    </location>
    <ligand>
        <name>Zn(2+)</name>
        <dbReference type="ChEBI" id="CHEBI:29105"/>
        <label>1</label>
    </ligand>
</feature>
<evidence type="ECO:0000259" key="16">
    <source>
        <dbReference type="PROSITE" id="PS50076"/>
    </source>
</evidence>
<evidence type="ECO:0000256" key="12">
    <source>
        <dbReference type="ARBA" id="ARBA00061004"/>
    </source>
</evidence>
<dbReference type="Gene3D" id="2.10.230.10">
    <property type="entry name" value="Heat shock protein DnaJ, cysteine-rich domain"/>
    <property type="match status" value="1"/>
</dbReference>
<feature type="binding site" evidence="14">
    <location>
        <position position="200"/>
    </location>
    <ligand>
        <name>Zn(2+)</name>
        <dbReference type="ChEBI" id="CHEBI:29105"/>
        <label>2</label>
    </ligand>
</feature>
<dbReference type="GO" id="GO:0008270">
    <property type="term" value="F:zinc ion binding"/>
    <property type="evidence" value="ECO:0007669"/>
    <property type="project" value="UniProtKB-UniRule"/>
</dbReference>
<dbReference type="NCBIfam" id="TIGR02349">
    <property type="entry name" value="DnaJ_bact"/>
    <property type="match status" value="1"/>
</dbReference>
<dbReference type="GO" id="GO:0006260">
    <property type="term" value="P:DNA replication"/>
    <property type="evidence" value="ECO:0007669"/>
    <property type="project" value="UniProtKB-KW"/>
</dbReference>
<dbReference type="Pfam" id="PF00226">
    <property type="entry name" value="DnaJ"/>
    <property type="match status" value="1"/>
</dbReference>
<dbReference type="PROSITE" id="PS50076">
    <property type="entry name" value="DNAJ_2"/>
    <property type="match status" value="1"/>
</dbReference>
<dbReference type="SUPFAM" id="SSF46565">
    <property type="entry name" value="Chaperone J-domain"/>
    <property type="match status" value="1"/>
</dbReference>
<keyword evidence="9 14" id="KW-0346">Stress response</keyword>
<dbReference type="PANTHER" id="PTHR43096:SF10">
    <property type="entry name" value="CHAPERONE PROTEIN DNAJ A6, CHLOROPLASTIC"/>
    <property type="match status" value="1"/>
</dbReference>
<dbReference type="InterPro" id="IPR008971">
    <property type="entry name" value="HSP40/DnaJ_pept-bd"/>
</dbReference>
<dbReference type="SUPFAM" id="SSF57938">
    <property type="entry name" value="DnaJ/Hsp40 cysteine-rich domain"/>
    <property type="match status" value="1"/>
</dbReference>
<dbReference type="PROSITE" id="PS00636">
    <property type="entry name" value="DNAJ_1"/>
    <property type="match status" value="1"/>
</dbReference>
<evidence type="ECO:0000313" key="18">
    <source>
        <dbReference type="EMBL" id="KRP33255.1"/>
    </source>
</evidence>
<evidence type="ECO:0000256" key="9">
    <source>
        <dbReference type="ARBA" id="ARBA00023016"/>
    </source>
</evidence>
<feature type="binding site" evidence="14">
    <location>
        <position position="178"/>
    </location>
    <ligand>
        <name>Zn(2+)</name>
        <dbReference type="ChEBI" id="CHEBI:29105"/>
        <label>2</label>
    </ligand>
</feature>
<evidence type="ECO:0000256" key="8">
    <source>
        <dbReference type="ARBA" id="ARBA00022833"/>
    </source>
</evidence>
<keyword evidence="4 14" id="KW-0235">DNA replication</keyword>
<dbReference type="GO" id="GO:0051082">
    <property type="term" value="F:unfolded protein binding"/>
    <property type="evidence" value="ECO:0007669"/>
    <property type="project" value="UniProtKB-UniRule"/>
</dbReference>
<comment type="subunit">
    <text evidence="2 14">Homodimer.</text>
</comment>
<evidence type="ECO:0000256" key="4">
    <source>
        <dbReference type="ARBA" id="ARBA00022705"/>
    </source>
</evidence>
<name>A0A0R2XBF2_9BACT</name>
<evidence type="ECO:0000256" key="1">
    <source>
        <dbReference type="ARBA" id="ARBA00004496"/>
    </source>
</evidence>
<organism evidence="18 19">
    <name type="scientific">Verrucomicrobia subdivision 6 bacterium BACL9 MAG-120820-bin42</name>
    <dbReference type="NCBI Taxonomy" id="1655634"/>
    <lineage>
        <taxon>Bacteria</taxon>
        <taxon>Pseudomonadati</taxon>
        <taxon>Verrucomicrobiota</taxon>
        <taxon>Verrucomicrobiia</taxon>
        <taxon>Verrucomicrobiales</taxon>
        <taxon>Verrucomicrobia subdivision 6</taxon>
    </lineage>
</organism>
<proteinExistence type="inferred from homology"/>
<evidence type="ECO:0000256" key="6">
    <source>
        <dbReference type="ARBA" id="ARBA00022737"/>
    </source>
</evidence>
<dbReference type="PROSITE" id="PS51188">
    <property type="entry name" value="ZF_CR"/>
    <property type="match status" value="1"/>
</dbReference>
<protein>
    <recommendedName>
        <fullName evidence="13 14">Chaperone protein DnaJ</fullName>
    </recommendedName>
</protein>
<dbReference type="GO" id="GO:0005524">
    <property type="term" value="F:ATP binding"/>
    <property type="evidence" value="ECO:0007669"/>
    <property type="project" value="InterPro"/>
</dbReference>
<keyword evidence="10 14" id="KW-0143">Chaperone</keyword>
<keyword evidence="8 14" id="KW-0862">Zinc</keyword>
<dbReference type="InterPro" id="IPR036869">
    <property type="entry name" value="J_dom_sf"/>
</dbReference>
<feature type="binding site" evidence="14">
    <location>
        <position position="203"/>
    </location>
    <ligand>
        <name>Zn(2+)</name>
        <dbReference type="ChEBI" id="CHEBI:29105"/>
        <label>2</label>
    </ligand>
</feature>
<keyword evidence="5 14" id="KW-0479">Metal-binding</keyword>
<dbReference type="InterPro" id="IPR001305">
    <property type="entry name" value="HSP_DnaJ_Cys-rich_dom"/>
</dbReference>
<keyword evidence="7 14" id="KW-0863">Zinc-finger</keyword>
<feature type="repeat" description="CXXCXGXG motif" evidence="14">
    <location>
        <begin position="200"/>
        <end position="207"/>
    </location>
</feature>
<dbReference type="GO" id="GO:0042026">
    <property type="term" value="P:protein refolding"/>
    <property type="evidence" value="ECO:0007669"/>
    <property type="project" value="TreeGrafter"/>
</dbReference>
<reference evidence="18 19" key="1">
    <citation type="submission" date="2015-10" db="EMBL/GenBank/DDBJ databases">
        <title>Metagenome-Assembled Genomes uncover a global brackish microbiome.</title>
        <authorList>
            <person name="Hugerth L.W."/>
            <person name="Larsson J."/>
            <person name="Alneberg J."/>
            <person name="Lindh M.V."/>
            <person name="Legrand C."/>
            <person name="Pinhassi J."/>
            <person name="Andersson A.F."/>
        </authorList>
    </citation>
    <scope>NUCLEOTIDE SEQUENCE [LARGE SCALE GENOMIC DNA]</scope>
    <source>
        <strain evidence="18">BACL9 MAG-120820-bin42</strain>
    </source>
</reference>
<feature type="binding site" evidence="14">
    <location>
        <position position="161"/>
    </location>
    <ligand>
        <name>Zn(2+)</name>
        <dbReference type="ChEBI" id="CHEBI:29105"/>
        <label>1</label>
    </ligand>
</feature>
<feature type="domain" description="CR-type" evidence="17">
    <location>
        <begin position="148"/>
        <end position="226"/>
    </location>
</feature>
<dbReference type="InterPro" id="IPR012724">
    <property type="entry name" value="DnaJ"/>
</dbReference>
<comment type="caution">
    <text evidence="18">The sequence shown here is derived from an EMBL/GenBank/DDBJ whole genome shotgun (WGS) entry which is preliminary data.</text>
</comment>
<dbReference type="GO" id="GO:0031072">
    <property type="term" value="F:heat shock protein binding"/>
    <property type="evidence" value="ECO:0007669"/>
    <property type="project" value="InterPro"/>
</dbReference>
<dbReference type="NCBIfam" id="NF008035">
    <property type="entry name" value="PRK10767.1"/>
    <property type="match status" value="1"/>
</dbReference>
<comment type="similarity">
    <text evidence="12 14">Belongs to the DnaJ family.</text>
</comment>
<dbReference type="CDD" id="cd06257">
    <property type="entry name" value="DnaJ"/>
    <property type="match status" value="1"/>
</dbReference>
<evidence type="ECO:0000259" key="17">
    <source>
        <dbReference type="PROSITE" id="PS51188"/>
    </source>
</evidence>
<evidence type="ECO:0000256" key="13">
    <source>
        <dbReference type="ARBA" id="ARBA00067609"/>
    </source>
</evidence>
<feature type="repeat" description="CXXCXGXG motif" evidence="14">
    <location>
        <begin position="161"/>
        <end position="168"/>
    </location>
</feature>
<dbReference type="Pfam" id="PF01556">
    <property type="entry name" value="DnaJ_C"/>
    <property type="match status" value="1"/>
</dbReference>
<dbReference type="PRINTS" id="PR00625">
    <property type="entry name" value="JDOMAIN"/>
</dbReference>
<feature type="binding site" evidence="14">
    <location>
        <position position="217"/>
    </location>
    <ligand>
        <name>Zn(2+)</name>
        <dbReference type="ChEBI" id="CHEBI:29105"/>
        <label>1</label>
    </ligand>
</feature>
<dbReference type="InterPro" id="IPR018253">
    <property type="entry name" value="DnaJ_domain_CS"/>
</dbReference>
<evidence type="ECO:0000256" key="7">
    <source>
        <dbReference type="ARBA" id="ARBA00022771"/>
    </source>
</evidence>
<feature type="binding site" evidence="14">
    <location>
        <position position="164"/>
    </location>
    <ligand>
        <name>Zn(2+)</name>
        <dbReference type="ChEBI" id="CHEBI:29105"/>
        <label>1</label>
    </ligand>
</feature>
<dbReference type="CDD" id="cd10747">
    <property type="entry name" value="DnaJ_C"/>
    <property type="match status" value="1"/>
</dbReference>
<comment type="function">
    <text evidence="11 14">Participates actively in the response to hyperosmotic and heat shock by preventing the aggregation of stress-denatured proteins and by disaggregating proteins, also in an autonomous, DnaK-independent fashion. Unfolded proteins bind initially to DnaJ; upon interaction with the DnaJ-bound protein, DnaK hydrolyzes its bound ATP, resulting in the formation of a stable complex. GrpE releases ADP from DnaK; ATP binding to DnaK triggers the release of the substrate protein, thus completing the reaction cycle. Several rounds of ATP-dependent interactions between DnaJ, DnaK and GrpE are required for fully efficient folding. Also involved, together with DnaK and GrpE, in the DNA replication of plasmids through activation of initiation proteins.</text>
</comment>
<dbReference type="HAMAP" id="MF_01152">
    <property type="entry name" value="DnaJ"/>
    <property type="match status" value="1"/>
</dbReference>